<dbReference type="AlphaFoldDB" id="A0AAN8JR05"/>
<dbReference type="GO" id="GO:0045494">
    <property type="term" value="P:photoreceptor cell maintenance"/>
    <property type="evidence" value="ECO:0007669"/>
    <property type="project" value="InterPro"/>
</dbReference>
<dbReference type="SUPFAM" id="SSF52833">
    <property type="entry name" value="Thioredoxin-like"/>
    <property type="match status" value="1"/>
</dbReference>
<dbReference type="PANTHER" id="PTHR46762:SF1">
    <property type="entry name" value="NUCLEOREDOXIN-LIKE PROTEIN 2"/>
    <property type="match status" value="1"/>
</dbReference>
<reference evidence="3 4" key="1">
    <citation type="submission" date="2024-01" db="EMBL/GenBank/DDBJ databases">
        <title>The genome of the rayed Mediterranean limpet Patella caerulea (Linnaeus, 1758).</title>
        <authorList>
            <person name="Anh-Thu Weber A."/>
            <person name="Halstead-Nussloch G."/>
        </authorList>
    </citation>
    <scope>NUCLEOTIDE SEQUENCE [LARGE SCALE GENOMIC DNA]</scope>
    <source>
        <strain evidence="3">AATW-2023a</strain>
        <tissue evidence="3">Whole specimen</tissue>
    </source>
</reference>
<organism evidence="3 4">
    <name type="scientific">Patella caerulea</name>
    <name type="common">Rayed Mediterranean limpet</name>
    <dbReference type="NCBI Taxonomy" id="87958"/>
    <lineage>
        <taxon>Eukaryota</taxon>
        <taxon>Metazoa</taxon>
        <taxon>Spiralia</taxon>
        <taxon>Lophotrochozoa</taxon>
        <taxon>Mollusca</taxon>
        <taxon>Gastropoda</taxon>
        <taxon>Patellogastropoda</taxon>
        <taxon>Patelloidea</taxon>
        <taxon>Patellidae</taxon>
        <taxon>Patella</taxon>
    </lineage>
</organism>
<dbReference type="InterPro" id="IPR036249">
    <property type="entry name" value="Thioredoxin-like_sf"/>
</dbReference>
<feature type="region of interest" description="Disordered" evidence="1">
    <location>
        <begin position="164"/>
        <end position="191"/>
    </location>
</feature>
<dbReference type="InterPro" id="IPR029519">
    <property type="entry name" value="RdCVF2"/>
</dbReference>
<feature type="domain" description="Thioredoxin" evidence="2">
    <location>
        <begin position="2"/>
        <end position="148"/>
    </location>
</feature>
<dbReference type="InterPro" id="IPR012336">
    <property type="entry name" value="Thioredoxin-like_fold"/>
</dbReference>
<comment type="caution">
    <text evidence="3">The sequence shown here is derived from an EMBL/GenBank/DDBJ whole genome shotgun (WGS) entry which is preliminary data.</text>
</comment>
<dbReference type="InterPro" id="IPR013766">
    <property type="entry name" value="Thioredoxin_domain"/>
</dbReference>
<evidence type="ECO:0000256" key="1">
    <source>
        <dbReference type="SAM" id="MobiDB-lite"/>
    </source>
</evidence>
<name>A0AAN8JR05_PATCE</name>
<evidence type="ECO:0000259" key="2">
    <source>
        <dbReference type="PROSITE" id="PS51352"/>
    </source>
</evidence>
<dbReference type="CDD" id="cd02964">
    <property type="entry name" value="TryX_like_family"/>
    <property type="match status" value="1"/>
</dbReference>
<dbReference type="PROSITE" id="PS51352">
    <property type="entry name" value="THIOREDOXIN_2"/>
    <property type="match status" value="1"/>
</dbReference>
<sequence length="233" mass="26511">MSQFFKDHKLFSKTRVELNGETRTEFRGDISSEEVLKGQVVALYFSASWSPPCQKFTSVLNEFYKELKEKGCDFQVVFISLDYSKDSMEEYFIQNHEDWLALPYDDTFKETLLNKYHITAIPKLVVIKEDGDTVTLKGRKDIQDKGMNCFRNWLNNSNVNSAEKANATKSSGAITDTNNETGNVTPTDAATPTEADQLDNIVDSDSEYGKDIVETKDEVIEIKDQIIEDNDLI</sequence>
<dbReference type="Pfam" id="PF13905">
    <property type="entry name" value="Thioredoxin_8"/>
    <property type="match status" value="1"/>
</dbReference>
<evidence type="ECO:0000313" key="3">
    <source>
        <dbReference type="EMBL" id="KAK6179960.1"/>
    </source>
</evidence>
<dbReference type="GO" id="GO:0007600">
    <property type="term" value="P:sensory perception"/>
    <property type="evidence" value="ECO:0007669"/>
    <property type="project" value="InterPro"/>
</dbReference>
<feature type="compositionally biased region" description="Polar residues" evidence="1">
    <location>
        <begin position="164"/>
        <end position="184"/>
    </location>
</feature>
<protein>
    <recommendedName>
        <fullName evidence="2">Thioredoxin domain-containing protein</fullName>
    </recommendedName>
</protein>
<dbReference type="EMBL" id="JAZGQO010000008">
    <property type="protein sequence ID" value="KAK6179960.1"/>
    <property type="molecule type" value="Genomic_DNA"/>
</dbReference>
<gene>
    <name evidence="3" type="ORF">SNE40_012202</name>
</gene>
<proteinExistence type="predicted"/>
<keyword evidence="4" id="KW-1185">Reference proteome</keyword>
<dbReference type="Gene3D" id="3.40.30.10">
    <property type="entry name" value="Glutaredoxin"/>
    <property type="match status" value="1"/>
</dbReference>
<dbReference type="PANTHER" id="PTHR46762">
    <property type="entry name" value="NUCLEOREDOXIN-LIKE PROTEIN 2"/>
    <property type="match status" value="1"/>
</dbReference>
<accession>A0AAN8JR05</accession>
<dbReference type="Proteomes" id="UP001347796">
    <property type="component" value="Unassembled WGS sequence"/>
</dbReference>
<evidence type="ECO:0000313" key="4">
    <source>
        <dbReference type="Proteomes" id="UP001347796"/>
    </source>
</evidence>